<organism evidence="1 2">
    <name type="scientific">Elysia crispata</name>
    <name type="common">lettuce slug</name>
    <dbReference type="NCBI Taxonomy" id="231223"/>
    <lineage>
        <taxon>Eukaryota</taxon>
        <taxon>Metazoa</taxon>
        <taxon>Spiralia</taxon>
        <taxon>Lophotrochozoa</taxon>
        <taxon>Mollusca</taxon>
        <taxon>Gastropoda</taxon>
        <taxon>Heterobranchia</taxon>
        <taxon>Euthyneura</taxon>
        <taxon>Panpulmonata</taxon>
        <taxon>Sacoglossa</taxon>
        <taxon>Placobranchoidea</taxon>
        <taxon>Plakobranchidae</taxon>
        <taxon>Elysia</taxon>
    </lineage>
</organism>
<name>A0AAE0XRP5_9GAST</name>
<protein>
    <submittedName>
        <fullName evidence="1">Uncharacterized protein</fullName>
    </submittedName>
</protein>
<dbReference type="EMBL" id="JAWDGP010007770">
    <property type="protein sequence ID" value="KAK3705527.1"/>
    <property type="molecule type" value="Genomic_DNA"/>
</dbReference>
<accession>A0AAE0XRP5</accession>
<gene>
    <name evidence="1" type="ORF">RRG08_041401</name>
</gene>
<comment type="caution">
    <text evidence="1">The sequence shown here is derived from an EMBL/GenBank/DDBJ whole genome shotgun (WGS) entry which is preliminary data.</text>
</comment>
<dbReference type="Proteomes" id="UP001283361">
    <property type="component" value="Unassembled WGS sequence"/>
</dbReference>
<reference evidence="1" key="1">
    <citation type="journal article" date="2023" name="G3 (Bethesda)">
        <title>A reference genome for the long-term kleptoplast-retaining sea slug Elysia crispata morphotype clarki.</title>
        <authorList>
            <person name="Eastman K.E."/>
            <person name="Pendleton A.L."/>
            <person name="Shaikh M.A."/>
            <person name="Suttiyut T."/>
            <person name="Ogas R."/>
            <person name="Tomko P."/>
            <person name="Gavelis G."/>
            <person name="Widhalm J.R."/>
            <person name="Wisecaver J.H."/>
        </authorList>
    </citation>
    <scope>NUCLEOTIDE SEQUENCE</scope>
    <source>
        <strain evidence="1">ECLA1</strain>
    </source>
</reference>
<evidence type="ECO:0000313" key="2">
    <source>
        <dbReference type="Proteomes" id="UP001283361"/>
    </source>
</evidence>
<dbReference type="AlphaFoldDB" id="A0AAE0XRP5"/>
<evidence type="ECO:0000313" key="1">
    <source>
        <dbReference type="EMBL" id="KAK3705527.1"/>
    </source>
</evidence>
<sequence>MRVLLRDARDPFIKTFGEHFEGEKSHFREFSVAAFRHICYRKWNLNPSSSACQVREARIMTCDPDNLPSGVIVSPLNDWINPIPHLGLGTTGTSTGHISIKCRESSKLVSIIIRG</sequence>
<proteinExistence type="predicted"/>
<keyword evidence="2" id="KW-1185">Reference proteome</keyword>